<dbReference type="GO" id="GO:0009307">
    <property type="term" value="P:DNA restriction-modification system"/>
    <property type="evidence" value="ECO:0007669"/>
    <property type="project" value="UniProtKB-KW"/>
</dbReference>
<evidence type="ECO:0000256" key="3">
    <source>
        <dbReference type="ARBA" id="ARBA00022691"/>
    </source>
</evidence>
<keyword evidence="6" id="KW-1185">Reference proteome</keyword>
<dbReference type="EMBL" id="JABWCS010000206">
    <property type="protein sequence ID" value="NUU61098.1"/>
    <property type="molecule type" value="Genomic_DNA"/>
</dbReference>
<comment type="caution">
    <text evidence="5">The sequence shown here is derived from an EMBL/GenBank/DDBJ whole genome shotgun (WGS) entry which is preliminary data.</text>
</comment>
<organism evidence="5 6">
    <name type="scientific">Paenibacillus agri</name>
    <dbReference type="NCBI Taxonomy" id="2744309"/>
    <lineage>
        <taxon>Bacteria</taxon>
        <taxon>Bacillati</taxon>
        <taxon>Bacillota</taxon>
        <taxon>Bacilli</taxon>
        <taxon>Bacillales</taxon>
        <taxon>Paenibacillaceae</taxon>
        <taxon>Paenibacillus</taxon>
    </lineage>
</organism>
<evidence type="ECO:0000256" key="2">
    <source>
        <dbReference type="ARBA" id="ARBA00022679"/>
    </source>
</evidence>
<dbReference type="Proteomes" id="UP000564806">
    <property type="component" value="Unassembled WGS sequence"/>
</dbReference>
<protein>
    <submittedName>
        <fullName evidence="5">DNA cytosine methyltransferase</fullName>
    </submittedName>
</protein>
<keyword evidence="4" id="KW-0680">Restriction system</keyword>
<dbReference type="GO" id="GO:0008168">
    <property type="term" value="F:methyltransferase activity"/>
    <property type="evidence" value="ECO:0007669"/>
    <property type="project" value="UniProtKB-KW"/>
</dbReference>
<dbReference type="Pfam" id="PF00145">
    <property type="entry name" value="DNA_methylase"/>
    <property type="match status" value="1"/>
</dbReference>
<dbReference type="GO" id="GO:0032259">
    <property type="term" value="P:methylation"/>
    <property type="evidence" value="ECO:0007669"/>
    <property type="project" value="UniProtKB-KW"/>
</dbReference>
<gene>
    <name evidence="5" type="ORF">HPT30_12135</name>
</gene>
<reference evidence="5" key="1">
    <citation type="submission" date="2020-06" db="EMBL/GenBank/DDBJ databases">
        <title>Paenibacillus sp. nov., isolated from soil.</title>
        <authorList>
            <person name="Seo Y.L."/>
        </authorList>
    </citation>
    <scope>NUCLEOTIDE SEQUENCE [LARGE SCALE GENOMIC DNA]</scope>
    <source>
        <strain evidence="5">JW14</strain>
    </source>
</reference>
<evidence type="ECO:0000313" key="6">
    <source>
        <dbReference type="Proteomes" id="UP000564806"/>
    </source>
</evidence>
<dbReference type="AlphaFoldDB" id="A0A850EJI6"/>
<evidence type="ECO:0000313" key="5">
    <source>
        <dbReference type="EMBL" id="NUU61098.1"/>
    </source>
</evidence>
<keyword evidence="1 5" id="KW-0489">Methyltransferase</keyword>
<dbReference type="InterPro" id="IPR001525">
    <property type="entry name" value="C5_MeTfrase"/>
</dbReference>
<dbReference type="SUPFAM" id="SSF53335">
    <property type="entry name" value="S-adenosyl-L-methionine-dependent methyltransferases"/>
    <property type="match status" value="1"/>
</dbReference>
<dbReference type="RefSeq" id="WP_175371694.1">
    <property type="nucleotide sequence ID" value="NZ_JABWCS010000206.1"/>
</dbReference>
<accession>A0A850EJI6</accession>
<keyword evidence="3" id="KW-0949">S-adenosyl-L-methionine</keyword>
<proteinExistence type="predicted"/>
<dbReference type="Gene3D" id="3.40.50.150">
    <property type="entry name" value="Vaccinia Virus protein VP39"/>
    <property type="match status" value="1"/>
</dbReference>
<dbReference type="InterPro" id="IPR029063">
    <property type="entry name" value="SAM-dependent_MTases_sf"/>
</dbReference>
<dbReference type="PROSITE" id="PS00094">
    <property type="entry name" value="C5_MTASE_1"/>
    <property type="match status" value="1"/>
</dbReference>
<name>A0A850EJI6_9BACL</name>
<sequence length="124" mass="14479">MAKSYALNHGNKHLLVEGLRNIKEEKLRSLIGSKESLDLLVRTPPCQSFSKKRSCSNFDIRNNLILEVSRIVDILHPTFVLFENIINYIIFHMFLKYLANIDRFGYKKEINRPSYHTLFKSAPP</sequence>
<keyword evidence="2 5" id="KW-0808">Transferase</keyword>
<evidence type="ECO:0000256" key="4">
    <source>
        <dbReference type="ARBA" id="ARBA00022747"/>
    </source>
</evidence>
<dbReference type="InterPro" id="IPR018117">
    <property type="entry name" value="C5_DNA_meth_AS"/>
</dbReference>
<evidence type="ECO:0000256" key="1">
    <source>
        <dbReference type="ARBA" id="ARBA00022603"/>
    </source>
</evidence>